<keyword evidence="3" id="KW-1185">Reference proteome</keyword>
<comment type="caution">
    <text evidence="2">The sequence shown here is derived from an EMBL/GenBank/DDBJ whole genome shotgun (WGS) entry which is preliminary data.</text>
</comment>
<protein>
    <submittedName>
        <fullName evidence="2">Uncharacterized protein</fullName>
    </submittedName>
</protein>
<sequence>MLRFVLTVLLAILTLALFVRLVTTSRPFRAAVLLIVAGFVLAWLWTHNPRPSYWQVDPIPTEGLRR</sequence>
<keyword evidence="1" id="KW-0812">Transmembrane</keyword>
<evidence type="ECO:0000313" key="2">
    <source>
        <dbReference type="EMBL" id="KAA5608252.1"/>
    </source>
</evidence>
<evidence type="ECO:0000313" key="3">
    <source>
        <dbReference type="Proteomes" id="UP000325255"/>
    </source>
</evidence>
<organism evidence="2 3">
    <name type="scientific">Rhodovastum atsumiense</name>
    <dbReference type="NCBI Taxonomy" id="504468"/>
    <lineage>
        <taxon>Bacteria</taxon>
        <taxon>Pseudomonadati</taxon>
        <taxon>Pseudomonadota</taxon>
        <taxon>Alphaproteobacteria</taxon>
        <taxon>Acetobacterales</taxon>
        <taxon>Acetobacteraceae</taxon>
        <taxon>Rhodovastum</taxon>
    </lineage>
</organism>
<dbReference type="AlphaFoldDB" id="A0A5M6IJC4"/>
<dbReference type="RefSeq" id="WP_150045539.1">
    <property type="nucleotide sequence ID" value="NZ_OW485601.1"/>
</dbReference>
<evidence type="ECO:0000256" key="1">
    <source>
        <dbReference type="SAM" id="Phobius"/>
    </source>
</evidence>
<proteinExistence type="predicted"/>
<feature type="transmembrane region" description="Helical" evidence="1">
    <location>
        <begin position="28"/>
        <end position="45"/>
    </location>
</feature>
<reference evidence="2 3" key="1">
    <citation type="submission" date="2019-09" db="EMBL/GenBank/DDBJ databases">
        <title>Genome sequence of Rhodovastum atsumiense, a diverse member of the Acetobacteraceae family of non-sulfur purple photosynthetic bacteria.</title>
        <authorList>
            <person name="Meyer T."/>
            <person name="Kyndt J."/>
        </authorList>
    </citation>
    <scope>NUCLEOTIDE SEQUENCE [LARGE SCALE GENOMIC DNA]</scope>
    <source>
        <strain evidence="2 3">DSM 21279</strain>
    </source>
</reference>
<keyword evidence="1" id="KW-0472">Membrane</keyword>
<name>A0A5M6IJC4_9PROT</name>
<keyword evidence="1" id="KW-1133">Transmembrane helix</keyword>
<dbReference type="Proteomes" id="UP000325255">
    <property type="component" value="Unassembled WGS sequence"/>
</dbReference>
<accession>A0A5M6IJC4</accession>
<gene>
    <name evidence="2" type="ORF">F1189_29970</name>
</gene>
<dbReference type="EMBL" id="VWPK01000094">
    <property type="protein sequence ID" value="KAA5608252.1"/>
    <property type="molecule type" value="Genomic_DNA"/>
</dbReference>